<dbReference type="InterPro" id="IPR025166">
    <property type="entry name" value="Integrase_DNA_bind_dom"/>
</dbReference>
<proteinExistence type="inferred from homology"/>
<dbReference type="InterPro" id="IPR053876">
    <property type="entry name" value="Phage_int_M"/>
</dbReference>
<organism evidence="8 9">
    <name type="scientific">Desulfofustis limnaeus</name>
    <dbReference type="NCBI Taxonomy" id="2740163"/>
    <lineage>
        <taxon>Bacteria</taxon>
        <taxon>Pseudomonadati</taxon>
        <taxon>Thermodesulfobacteriota</taxon>
        <taxon>Desulfobulbia</taxon>
        <taxon>Desulfobulbales</taxon>
        <taxon>Desulfocapsaceae</taxon>
        <taxon>Desulfofustis</taxon>
    </lineage>
</organism>
<dbReference type="PANTHER" id="PTHR30629:SF2">
    <property type="entry name" value="PROPHAGE INTEGRASE INTS-RELATED"/>
    <property type="match status" value="1"/>
</dbReference>
<dbReference type="PROSITE" id="PS51900">
    <property type="entry name" value="CB"/>
    <property type="match status" value="1"/>
</dbReference>
<dbReference type="InterPro" id="IPR044068">
    <property type="entry name" value="CB"/>
</dbReference>
<dbReference type="CDD" id="cd00801">
    <property type="entry name" value="INT_P4_C"/>
    <property type="match status" value="1"/>
</dbReference>
<evidence type="ECO:0000256" key="1">
    <source>
        <dbReference type="ARBA" id="ARBA00008857"/>
    </source>
</evidence>
<evidence type="ECO:0000259" key="6">
    <source>
        <dbReference type="PROSITE" id="PS51898"/>
    </source>
</evidence>
<comment type="similarity">
    <text evidence="1">Belongs to the 'phage' integrase family.</text>
</comment>
<evidence type="ECO:0000256" key="2">
    <source>
        <dbReference type="ARBA" id="ARBA00022908"/>
    </source>
</evidence>
<evidence type="ECO:0000313" key="9">
    <source>
        <dbReference type="Proteomes" id="UP000830055"/>
    </source>
</evidence>
<dbReference type="InterPro" id="IPR011010">
    <property type="entry name" value="DNA_brk_join_enz"/>
</dbReference>
<dbReference type="Pfam" id="PF00589">
    <property type="entry name" value="Phage_integrase"/>
    <property type="match status" value="1"/>
</dbReference>
<evidence type="ECO:0000256" key="5">
    <source>
        <dbReference type="PROSITE-ProRule" id="PRU01248"/>
    </source>
</evidence>
<dbReference type="SUPFAM" id="SSF56349">
    <property type="entry name" value="DNA breaking-rejoining enzymes"/>
    <property type="match status" value="1"/>
</dbReference>
<keyword evidence="9" id="KW-1185">Reference proteome</keyword>
<dbReference type="RefSeq" id="WP_284151987.1">
    <property type="nucleotide sequence ID" value="NZ_AP025516.1"/>
</dbReference>
<sequence length="406" mass="46204">MPLTDTAIRNAKPQSRQYKLTDEKGMYLLVNQVGKYFRLDYRYAGKRKTLALGVYPDVKLAEAREKRDEARKMIASGIDPGQTRKIEKFIQVAKTENNFEAIAREWHGKFSSNWARSHATKIIRRLELYIFPYLGARPISEIAPPELLGVLRRVESQGILETAHRAQQNCGQIFRYAIATGRAERDPSADLRGALTPAKHGRMATIIEPKKIGELLRAIDGYQGTPVARCALKLAPLVFVRPGELRHAEWSEIDLDNAEWRIPAIKMKMKDPHIVPLSRQSVEVLHEILPITRGGRYVFPSIRTNSRPMSENTVLAALRRMGFEKEEMSGHGFRAMASTVLHEQGWRSDVIERQLAHAERNSIKAAYNHAQHLPERRKMMQAWADYLDTLKKGNKVVPIFRAVGGE</sequence>
<feature type="domain" description="Tyr recombinase" evidence="6">
    <location>
        <begin position="202"/>
        <end position="385"/>
    </location>
</feature>
<name>A0ABN6MC48_9BACT</name>
<evidence type="ECO:0000313" key="8">
    <source>
        <dbReference type="EMBL" id="BDD88647.1"/>
    </source>
</evidence>
<protein>
    <submittedName>
        <fullName evidence="8">Integrase</fullName>
    </submittedName>
</protein>
<dbReference type="InterPro" id="IPR038488">
    <property type="entry name" value="Integrase_DNA-bd_sf"/>
</dbReference>
<keyword evidence="3 5" id="KW-0238">DNA-binding</keyword>
<dbReference type="PROSITE" id="PS51898">
    <property type="entry name" value="TYR_RECOMBINASE"/>
    <property type="match status" value="1"/>
</dbReference>
<dbReference type="InterPro" id="IPR002104">
    <property type="entry name" value="Integrase_catalytic"/>
</dbReference>
<dbReference type="Pfam" id="PF13356">
    <property type="entry name" value="Arm-DNA-bind_3"/>
    <property type="match status" value="1"/>
</dbReference>
<dbReference type="Gene3D" id="1.10.150.130">
    <property type="match status" value="1"/>
</dbReference>
<dbReference type="EMBL" id="AP025516">
    <property type="protein sequence ID" value="BDD88647.1"/>
    <property type="molecule type" value="Genomic_DNA"/>
</dbReference>
<gene>
    <name evidence="8" type="ORF">DPPLL_30120</name>
</gene>
<dbReference type="Pfam" id="PF22022">
    <property type="entry name" value="Phage_int_M"/>
    <property type="match status" value="1"/>
</dbReference>
<evidence type="ECO:0000256" key="3">
    <source>
        <dbReference type="ARBA" id="ARBA00023125"/>
    </source>
</evidence>
<reference evidence="8 9" key="1">
    <citation type="submission" date="2022-01" db="EMBL/GenBank/DDBJ databases">
        <title>Desulfofustis limnae sp. nov., a novel mesophilic sulfate-reducing bacterium isolated from marsh soil.</title>
        <authorList>
            <person name="Watanabe M."/>
            <person name="Takahashi A."/>
            <person name="Kojima H."/>
            <person name="Fukui M."/>
        </authorList>
    </citation>
    <scope>NUCLEOTIDE SEQUENCE [LARGE SCALE GENOMIC DNA]</scope>
    <source>
        <strain evidence="8 9">PPLL</strain>
    </source>
</reference>
<keyword evidence="4" id="KW-0233">DNA recombination</keyword>
<evidence type="ECO:0000256" key="4">
    <source>
        <dbReference type="ARBA" id="ARBA00023172"/>
    </source>
</evidence>
<dbReference type="Gene3D" id="3.30.160.390">
    <property type="entry name" value="Integrase, DNA-binding domain"/>
    <property type="match status" value="1"/>
</dbReference>
<dbReference type="InterPro" id="IPR050808">
    <property type="entry name" value="Phage_Integrase"/>
</dbReference>
<dbReference type="InterPro" id="IPR013762">
    <property type="entry name" value="Integrase-like_cat_sf"/>
</dbReference>
<dbReference type="Gene3D" id="1.10.443.10">
    <property type="entry name" value="Intergrase catalytic core"/>
    <property type="match status" value="1"/>
</dbReference>
<dbReference type="Proteomes" id="UP000830055">
    <property type="component" value="Chromosome"/>
</dbReference>
<dbReference type="PANTHER" id="PTHR30629">
    <property type="entry name" value="PROPHAGE INTEGRASE"/>
    <property type="match status" value="1"/>
</dbReference>
<accession>A0ABN6MC48</accession>
<feature type="domain" description="Core-binding (CB)" evidence="7">
    <location>
        <begin position="97"/>
        <end position="178"/>
    </location>
</feature>
<dbReference type="InterPro" id="IPR010998">
    <property type="entry name" value="Integrase_recombinase_N"/>
</dbReference>
<evidence type="ECO:0000259" key="7">
    <source>
        <dbReference type="PROSITE" id="PS51900"/>
    </source>
</evidence>
<keyword evidence="2" id="KW-0229">DNA integration</keyword>